<keyword evidence="6" id="KW-1185">Reference proteome</keyword>
<evidence type="ECO:0000313" key="5">
    <source>
        <dbReference type="EMBL" id="MCU7693997.1"/>
    </source>
</evidence>
<evidence type="ECO:0000256" key="1">
    <source>
        <dbReference type="ARBA" id="ARBA00004442"/>
    </source>
</evidence>
<dbReference type="AlphaFoldDB" id="A0AAE3IKK6"/>
<evidence type="ECO:0000313" key="6">
    <source>
        <dbReference type="Proteomes" id="UP001209317"/>
    </source>
</evidence>
<dbReference type="RefSeq" id="WP_263037485.1">
    <property type="nucleotide sequence ID" value="NZ_JAOTPL010000005.1"/>
</dbReference>
<dbReference type="Gene3D" id="2.40.170.20">
    <property type="entry name" value="TonB-dependent receptor, beta-barrel domain"/>
    <property type="match status" value="1"/>
</dbReference>
<dbReference type="SUPFAM" id="SSF56935">
    <property type="entry name" value="Porins"/>
    <property type="match status" value="1"/>
</dbReference>
<sequence>MNRFYTYLFLLPAFLTMPGILQAQDTTALPGNLRNQSITITSEYTPVLKPASKINFSSSENLPALPKTMLKYNVPAQSMPVNYEPAALYALAVNIDSTVSWHRENFVKLGYGNLSTPYAEAGLSLGDGVHHALSFYGKHTQSKGELPFQKFGKTYVSVNGLANIQDAHTLDAKVFFSRNTQYEYGFGNSQKQFNEADLLRRYATFGLHAGLANKKANAYNISYHPELFFEVLNDNRSASEMNLKAEAPISKELIENVAFNLGITADITSYKTANAHINNTIFYIAPAIEYATEKFSILAGATPSWDRSHFYLLPQISLNASLGQRFSIFGGWKGYYNKTNYRTLTTLNPWIQQPEELLNNRVTEAYGGIKGSVGDHLNYNGKVGFQKLYNLPLFINDDADGRTFKVVNESQLNNLYIHGEVGYTQKESFSLIAGITKNFYNTLTDNKDPYGHIPLELSAALRWKLLKNIYLKSDAFLLNGIAYLDHSSNTTKKLSSSFDLNAGLEVNLIKNIGVWFQVNNLLNSKYQRWNQYPVLGANFLGGLVVNFNGKQ</sequence>
<organism evidence="5 6">
    <name type="scientific">Haoranjiania flava</name>
    <dbReference type="NCBI Taxonomy" id="1856322"/>
    <lineage>
        <taxon>Bacteria</taxon>
        <taxon>Pseudomonadati</taxon>
        <taxon>Bacteroidota</taxon>
        <taxon>Chitinophagia</taxon>
        <taxon>Chitinophagales</taxon>
        <taxon>Chitinophagaceae</taxon>
        <taxon>Haoranjiania</taxon>
    </lineage>
</organism>
<keyword evidence="3" id="KW-0998">Cell outer membrane</keyword>
<protein>
    <recommendedName>
        <fullName evidence="7">TonB-dependent receptor</fullName>
    </recommendedName>
</protein>
<keyword evidence="2" id="KW-0472">Membrane</keyword>
<proteinExistence type="predicted"/>
<gene>
    <name evidence="5" type="ORF">OD355_05640</name>
</gene>
<keyword evidence="4" id="KW-0732">Signal</keyword>
<evidence type="ECO:0000256" key="2">
    <source>
        <dbReference type="ARBA" id="ARBA00023136"/>
    </source>
</evidence>
<dbReference type="InterPro" id="IPR036942">
    <property type="entry name" value="Beta-barrel_TonB_sf"/>
</dbReference>
<name>A0AAE3IKK6_9BACT</name>
<evidence type="ECO:0008006" key="7">
    <source>
        <dbReference type="Google" id="ProtNLM"/>
    </source>
</evidence>
<evidence type="ECO:0000256" key="3">
    <source>
        <dbReference type="ARBA" id="ARBA00023237"/>
    </source>
</evidence>
<comment type="subcellular location">
    <subcellularLocation>
        <location evidence="1">Cell outer membrane</location>
    </subcellularLocation>
</comment>
<feature type="signal peptide" evidence="4">
    <location>
        <begin position="1"/>
        <end position="23"/>
    </location>
</feature>
<comment type="caution">
    <text evidence="5">The sequence shown here is derived from an EMBL/GenBank/DDBJ whole genome shotgun (WGS) entry which is preliminary data.</text>
</comment>
<feature type="chain" id="PRO_5042105325" description="TonB-dependent receptor" evidence="4">
    <location>
        <begin position="24"/>
        <end position="551"/>
    </location>
</feature>
<reference evidence="5" key="1">
    <citation type="submission" date="2022-10" db="EMBL/GenBank/DDBJ databases">
        <authorList>
            <person name="Kim H.S."/>
            <person name="Kim J.-S."/>
            <person name="Suh M.K."/>
            <person name="Eom M.K."/>
            <person name="Lee J.-S."/>
        </authorList>
    </citation>
    <scope>NUCLEOTIDE SEQUENCE</scope>
    <source>
        <strain evidence="5">LIP-5</strain>
    </source>
</reference>
<dbReference type="Proteomes" id="UP001209317">
    <property type="component" value="Unassembled WGS sequence"/>
</dbReference>
<accession>A0AAE3IKK6</accession>
<evidence type="ECO:0000256" key="4">
    <source>
        <dbReference type="SAM" id="SignalP"/>
    </source>
</evidence>
<dbReference type="GO" id="GO:0009279">
    <property type="term" value="C:cell outer membrane"/>
    <property type="evidence" value="ECO:0007669"/>
    <property type="project" value="UniProtKB-SubCell"/>
</dbReference>
<dbReference type="EMBL" id="JAOTPL010000005">
    <property type="protein sequence ID" value="MCU7693997.1"/>
    <property type="molecule type" value="Genomic_DNA"/>
</dbReference>